<feature type="coiled-coil region" evidence="1">
    <location>
        <begin position="25"/>
        <end position="52"/>
    </location>
</feature>
<keyword evidence="3" id="KW-1185">Reference proteome</keyword>
<sequence>MTDHHIHLSQLLPADDKNEAVSVDIREYKSIIETQKKKIASLEKEITGLKAAAANGAALLAADVQEAESVRRETRKLKQAALKGQNESERMTRAHNEIKESLRERGAVLELVEKWWDVKREHLGIVVHERPQLVLNFLLQESNLGVFRRQILEVENTPQRRMTVFWQHYLKGGRTIIEYLLELTISQDSSSFIVEIKSLKEKDLHKHVRVKLKNFLTANENSVGQRALIEGELRFGEYELGQTALSLVGTIETKGTKEVVKEESGTEKQDVEIKPEDPVRKSALMTMLKHRASSFRRQCH</sequence>
<name>A0A9W7G5D3_9STRA</name>
<dbReference type="Proteomes" id="UP001165065">
    <property type="component" value="Unassembled WGS sequence"/>
</dbReference>
<proteinExistence type="predicted"/>
<gene>
    <name evidence="2" type="ORF">TrCOL_g8251</name>
</gene>
<keyword evidence="1" id="KW-0175">Coiled coil</keyword>
<evidence type="ECO:0000313" key="3">
    <source>
        <dbReference type="Proteomes" id="UP001165065"/>
    </source>
</evidence>
<dbReference type="EMBL" id="BRYA01000831">
    <property type="protein sequence ID" value="GMI33717.1"/>
    <property type="molecule type" value="Genomic_DNA"/>
</dbReference>
<organism evidence="2 3">
    <name type="scientific">Triparma columacea</name>
    <dbReference type="NCBI Taxonomy" id="722753"/>
    <lineage>
        <taxon>Eukaryota</taxon>
        <taxon>Sar</taxon>
        <taxon>Stramenopiles</taxon>
        <taxon>Ochrophyta</taxon>
        <taxon>Bolidophyceae</taxon>
        <taxon>Parmales</taxon>
        <taxon>Triparmaceae</taxon>
        <taxon>Triparma</taxon>
    </lineage>
</organism>
<protein>
    <submittedName>
        <fullName evidence="2">Uncharacterized protein</fullName>
    </submittedName>
</protein>
<reference evidence="3" key="1">
    <citation type="journal article" date="2023" name="Commun. Biol.">
        <title>Genome analysis of Parmales, the sister group of diatoms, reveals the evolutionary specialization of diatoms from phago-mixotrophs to photoautotrophs.</title>
        <authorList>
            <person name="Ban H."/>
            <person name="Sato S."/>
            <person name="Yoshikawa S."/>
            <person name="Yamada K."/>
            <person name="Nakamura Y."/>
            <person name="Ichinomiya M."/>
            <person name="Sato N."/>
            <person name="Blanc-Mathieu R."/>
            <person name="Endo H."/>
            <person name="Kuwata A."/>
            <person name="Ogata H."/>
        </authorList>
    </citation>
    <scope>NUCLEOTIDE SEQUENCE [LARGE SCALE GENOMIC DNA]</scope>
</reference>
<dbReference type="AlphaFoldDB" id="A0A9W7G5D3"/>
<evidence type="ECO:0000313" key="2">
    <source>
        <dbReference type="EMBL" id="GMI33717.1"/>
    </source>
</evidence>
<accession>A0A9W7G5D3</accession>
<evidence type="ECO:0000256" key="1">
    <source>
        <dbReference type="SAM" id="Coils"/>
    </source>
</evidence>
<comment type="caution">
    <text evidence="2">The sequence shown here is derived from an EMBL/GenBank/DDBJ whole genome shotgun (WGS) entry which is preliminary data.</text>
</comment>